<accession>A0A0E1X680</accession>
<name>A0A0E1X680_9HYPH</name>
<evidence type="ECO:0000313" key="1">
    <source>
        <dbReference type="EMBL" id="EEZ28722.1"/>
    </source>
</evidence>
<dbReference type="EMBL" id="EQ999534">
    <property type="protein sequence ID" value="EEZ28722.1"/>
    <property type="molecule type" value="Genomic_DNA"/>
</dbReference>
<dbReference type="Proteomes" id="UP000004659">
    <property type="component" value="Unassembled WGS sequence"/>
</dbReference>
<protein>
    <submittedName>
        <fullName evidence="1">Uncharacterized protein</fullName>
    </submittedName>
</protein>
<sequence length="79" mass="9146">MLWPYCYASERVVPDFVPELLAPKLVAKKPRFMAFRLARRLPLMNFAPPVFDKLQRVQCIRVLSLDTAHLAGDFQEQGQ</sequence>
<proteinExistence type="predicted"/>
<dbReference type="AlphaFoldDB" id="A0A0E1X680"/>
<dbReference type="HOGENOM" id="CLU_2599182_0_0_5"/>
<gene>
    <name evidence="1" type="ORF">BALG_02075</name>
</gene>
<organism evidence="1">
    <name type="scientific">Brucella pinnipedialis M292/94/1</name>
    <dbReference type="NCBI Taxonomy" id="520462"/>
    <lineage>
        <taxon>Bacteria</taxon>
        <taxon>Pseudomonadati</taxon>
        <taxon>Pseudomonadota</taxon>
        <taxon>Alphaproteobacteria</taxon>
        <taxon>Hyphomicrobiales</taxon>
        <taxon>Brucellaceae</taxon>
        <taxon>Brucella/Ochrobactrum group</taxon>
        <taxon>Brucella</taxon>
    </lineage>
</organism>
<reference evidence="1" key="1">
    <citation type="submission" date="2009-01" db="EMBL/GenBank/DDBJ databases">
        <title>The Genome Sequence of Brucella pinnipedialis M292/94/1.</title>
        <authorList>
            <consortium name="The Broad Institute Genome Sequencing Platform"/>
            <person name="Ward D."/>
            <person name="Young S.K."/>
            <person name="Kodira C.D."/>
            <person name="Zeng Q."/>
            <person name="Koehrsen M."/>
            <person name="Alvarado L."/>
            <person name="Berlin A."/>
            <person name="Borenstein D."/>
            <person name="Chen Z."/>
            <person name="Engels R."/>
            <person name="Freedman E."/>
            <person name="Gellesch M."/>
            <person name="Goldberg J."/>
            <person name="Griggs A."/>
            <person name="Gujja S."/>
            <person name="Heiman D."/>
            <person name="Hepburn T."/>
            <person name="Howarth C."/>
            <person name="Jen D."/>
            <person name="Larson L."/>
            <person name="Lewis B."/>
            <person name="Mehta T."/>
            <person name="Park D."/>
            <person name="Pearson M."/>
            <person name="Roberts A."/>
            <person name="Saif S."/>
            <person name="Shea T."/>
            <person name="Shenoy N."/>
            <person name="Sisk P."/>
            <person name="Stolte C."/>
            <person name="Sykes S."/>
            <person name="Walk T."/>
            <person name="White J."/>
            <person name="Yandava C."/>
            <person name="Whatmore A.M."/>
            <person name="Perrett L.L."/>
            <person name="O'Callaghan D."/>
            <person name="Nusbaum C."/>
            <person name="Galagan J."/>
            <person name="Birren B."/>
        </authorList>
    </citation>
    <scope>NUCLEOTIDE SEQUENCE [LARGE SCALE GENOMIC DNA]</scope>
    <source>
        <strain evidence="1">M292/94/1</strain>
    </source>
</reference>